<keyword evidence="4" id="KW-1185">Reference proteome</keyword>
<organism evidence="3 4">
    <name type="scientific">Phaeocystidibacter luteus</name>
    <dbReference type="NCBI Taxonomy" id="911197"/>
    <lineage>
        <taxon>Bacteria</taxon>
        <taxon>Pseudomonadati</taxon>
        <taxon>Bacteroidota</taxon>
        <taxon>Flavobacteriia</taxon>
        <taxon>Flavobacteriales</taxon>
        <taxon>Phaeocystidibacteraceae</taxon>
        <taxon>Phaeocystidibacter</taxon>
    </lineage>
</organism>
<proteinExistence type="predicted"/>
<feature type="domain" description="PDZ" evidence="2">
    <location>
        <begin position="473"/>
        <end position="545"/>
    </location>
</feature>
<evidence type="ECO:0000313" key="4">
    <source>
        <dbReference type="Proteomes" id="UP000468650"/>
    </source>
</evidence>
<dbReference type="InterPro" id="IPR001478">
    <property type="entry name" value="PDZ"/>
</dbReference>
<dbReference type="Gene3D" id="3.40.630.10">
    <property type="entry name" value="Zn peptidases"/>
    <property type="match status" value="1"/>
</dbReference>
<accession>A0A6N6REV7</accession>
<dbReference type="OrthoDB" id="9778250at2"/>
<dbReference type="AlphaFoldDB" id="A0A6N6REV7"/>
<dbReference type="Pfam" id="PF02225">
    <property type="entry name" value="PA"/>
    <property type="match status" value="1"/>
</dbReference>
<feature type="chain" id="PRO_5026840911" evidence="1">
    <location>
        <begin position="19"/>
        <end position="554"/>
    </location>
</feature>
<dbReference type="InterPro" id="IPR003137">
    <property type="entry name" value="PA_domain"/>
</dbReference>
<name>A0A6N6REV7_9FLAO</name>
<evidence type="ECO:0000256" key="1">
    <source>
        <dbReference type="SAM" id="SignalP"/>
    </source>
</evidence>
<protein>
    <submittedName>
        <fullName evidence="3">M28 family peptidase</fullName>
    </submittedName>
</protein>
<dbReference type="GO" id="GO:0008235">
    <property type="term" value="F:metalloexopeptidase activity"/>
    <property type="evidence" value="ECO:0007669"/>
    <property type="project" value="InterPro"/>
</dbReference>
<dbReference type="SUPFAM" id="SSF52025">
    <property type="entry name" value="PA domain"/>
    <property type="match status" value="1"/>
</dbReference>
<dbReference type="RefSeq" id="WP_151667805.1">
    <property type="nucleotide sequence ID" value="NZ_WBVO01000008.1"/>
</dbReference>
<dbReference type="SMART" id="SM00228">
    <property type="entry name" value="PDZ"/>
    <property type="match status" value="1"/>
</dbReference>
<feature type="signal peptide" evidence="1">
    <location>
        <begin position="1"/>
        <end position="18"/>
    </location>
</feature>
<dbReference type="InterPro" id="IPR007484">
    <property type="entry name" value="Peptidase_M28"/>
</dbReference>
<dbReference type="Gene3D" id="2.30.42.10">
    <property type="match status" value="1"/>
</dbReference>
<dbReference type="Pfam" id="PF04389">
    <property type="entry name" value="Peptidase_M28"/>
    <property type="match status" value="1"/>
</dbReference>
<comment type="caution">
    <text evidence="3">The sequence shown here is derived from an EMBL/GenBank/DDBJ whole genome shotgun (WGS) entry which is preliminary data.</text>
</comment>
<dbReference type="Proteomes" id="UP000468650">
    <property type="component" value="Unassembled WGS sequence"/>
</dbReference>
<dbReference type="EMBL" id="WBVO01000008">
    <property type="protein sequence ID" value="KAB2808710.1"/>
    <property type="molecule type" value="Genomic_DNA"/>
</dbReference>
<reference evidence="3 4" key="1">
    <citation type="submission" date="2019-09" db="EMBL/GenBank/DDBJ databases">
        <title>Genomes of family Cryomorphaceae.</title>
        <authorList>
            <person name="Bowman J.P."/>
        </authorList>
    </citation>
    <scope>NUCLEOTIDE SEQUENCE [LARGE SCALE GENOMIC DNA]</scope>
    <source>
        <strain evidence="3 4">LMG 25704</strain>
    </source>
</reference>
<dbReference type="PANTHER" id="PTHR12147">
    <property type="entry name" value="METALLOPEPTIDASE M28 FAMILY MEMBER"/>
    <property type="match status" value="1"/>
</dbReference>
<dbReference type="InterPro" id="IPR045175">
    <property type="entry name" value="M28_fam"/>
</dbReference>
<evidence type="ECO:0000313" key="3">
    <source>
        <dbReference type="EMBL" id="KAB2808710.1"/>
    </source>
</evidence>
<sequence length="554" mass="60247">MKKWLSSLLLFVGITAFAQNEIDLARADMAFLASDELEGRGPGTPGIAEARDYIQEAFDYSLDSSWTQSFPIPEPMEAPAHQNGISMFVQELYTNGEKVGDNLWVTVGPAMSAYPVRYSSNGEARGKLVRVGFGITSPEMEHDDYDGVEVEGKIAVIDISSPDGVHPHSQYLKYHGLDYRVENAAAHGAVGVIFIKEDETSQAPRKSFNSALPGGIPAIYLPATESYEYLDSESEFKVEVALIPKSVEGRNVVGLLDRGKEQTLVIGAHYDHLGYGGENSLYRGERAIHNGADDNASGTTGLLHLVRIANDIAPDFNLVFIAFSGEERGLLGSDYFTEQPYFESLDIVAMLNMDMIGRLDEDKAILISGTGTAVEWDAIIAEQNTYGFDVKSSAGGTGASDHTSFYQKDIPVLHFFTGTHEDYHKPSDDIDKINFEGLVNVADYLADIANAIPADITFQRTAEESQSTPRFNVTLGIIPDYVFGGPGVKVDGVTDGKPASKAGLAAGDIIMKLGEYPTTDIYGYMKALGAFQPGQTTTVTVKRGEEELEYELTF</sequence>
<dbReference type="Gene3D" id="3.50.30.30">
    <property type="match status" value="1"/>
</dbReference>
<evidence type="ECO:0000259" key="2">
    <source>
        <dbReference type="SMART" id="SM00228"/>
    </source>
</evidence>
<keyword evidence="1" id="KW-0732">Signal</keyword>
<dbReference type="InterPro" id="IPR046450">
    <property type="entry name" value="PA_dom_sf"/>
</dbReference>
<dbReference type="Pfam" id="PF13180">
    <property type="entry name" value="PDZ_2"/>
    <property type="match status" value="1"/>
</dbReference>
<dbReference type="SUPFAM" id="SSF53187">
    <property type="entry name" value="Zn-dependent exopeptidases"/>
    <property type="match status" value="1"/>
</dbReference>
<dbReference type="InterPro" id="IPR036034">
    <property type="entry name" value="PDZ_sf"/>
</dbReference>
<gene>
    <name evidence="3" type="ORF">F8C67_10510</name>
</gene>
<dbReference type="SUPFAM" id="SSF50156">
    <property type="entry name" value="PDZ domain-like"/>
    <property type="match status" value="1"/>
</dbReference>
<dbReference type="PANTHER" id="PTHR12147:SF26">
    <property type="entry name" value="PEPTIDASE M28 DOMAIN-CONTAINING PROTEIN"/>
    <property type="match status" value="1"/>
</dbReference>
<dbReference type="GO" id="GO:0006508">
    <property type="term" value="P:proteolysis"/>
    <property type="evidence" value="ECO:0007669"/>
    <property type="project" value="InterPro"/>
</dbReference>